<proteinExistence type="predicted"/>
<sequence length="481" mass="52696">MARNQNRYIVGIDFGAMVSYTHCTANRDPTLWQPHGATWNIPSVIDYDGRGRLIWGEPAKQRPNPLYGNLGARSVADVVGDFLGALRDGVMAELEAYARDVQVDWCLAVPTCWTIKGREVFRTAVKRAGLQAAGHRVIYISEAKAAATWAGRQLQGNNRGIHPGETVIDVATLVVDQNGQFLPQPQQGRTSERCGGLDIDSLLLLDFNLNNMTPAAAADVRMAVDQAKRLFTGNGDVSIPSGLRTGRRGRRPSHRFAAQALHAAYDPVVETIVGMVSDQIRRAGGGDHETDPPGRLVADILWFDPQTSIGAVSAGAALHARAHGPPRAYDSAWSYGISLPEVKWGVNGVDTPDNFLPAIHPGRLTALNGVLDGTLSFRPGHEQPVIAIYARRPVPPNPDENVLQDHDKAGDSQHDPQATYDLPNRQQVHQRAVRIEWRIRDEGDVTMTWEVYHREGEQMPQPQEPLAVLGHSVAEGIFPVW</sequence>
<dbReference type="VEuPathDB" id="FungiDB:BO78DRAFT_424607"/>
<dbReference type="EMBL" id="KZ826458">
    <property type="protein sequence ID" value="PYI00331.1"/>
    <property type="molecule type" value="Genomic_DNA"/>
</dbReference>
<dbReference type="Proteomes" id="UP000248423">
    <property type="component" value="Unassembled WGS sequence"/>
</dbReference>
<gene>
    <name evidence="2" type="ORF">BO78DRAFT_424607</name>
</gene>
<protein>
    <recommendedName>
        <fullName evidence="4">Actin-like ATPase domain-containing protein</fullName>
    </recommendedName>
</protein>
<dbReference type="PANTHER" id="PTHR42749:SF1">
    <property type="entry name" value="CELL SHAPE-DETERMINING PROTEIN MREB"/>
    <property type="match status" value="1"/>
</dbReference>
<name>A0A319DRP1_ASPSB</name>
<dbReference type="SUPFAM" id="SSF53067">
    <property type="entry name" value="Actin-like ATPase domain"/>
    <property type="match status" value="1"/>
</dbReference>
<keyword evidence="3" id="KW-1185">Reference proteome</keyword>
<dbReference type="PANTHER" id="PTHR42749">
    <property type="entry name" value="CELL SHAPE-DETERMINING PROTEIN MREB"/>
    <property type="match status" value="1"/>
</dbReference>
<accession>A0A319DRP1</accession>
<dbReference type="STRING" id="1448318.A0A319DRP1"/>
<feature type="compositionally biased region" description="Basic and acidic residues" evidence="1">
    <location>
        <begin position="403"/>
        <end position="414"/>
    </location>
</feature>
<dbReference type="AlphaFoldDB" id="A0A319DRP1"/>
<evidence type="ECO:0008006" key="4">
    <source>
        <dbReference type="Google" id="ProtNLM"/>
    </source>
</evidence>
<organism evidence="2 3">
    <name type="scientific">Aspergillus sclerotiicarbonarius (strain CBS 121057 / IBT 28362)</name>
    <dbReference type="NCBI Taxonomy" id="1448318"/>
    <lineage>
        <taxon>Eukaryota</taxon>
        <taxon>Fungi</taxon>
        <taxon>Dikarya</taxon>
        <taxon>Ascomycota</taxon>
        <taxon>Pezizomycotina</taxon>
        <taxon>Eurotiomycetes</taxon>
        <taxon>Eurotiomycetidae</taxon>
        <taxon>Eurotiales</taxon>
        <taxon>Aspergillaceae</taxon>
        <taxon>Aspergillus</taxon>
        <taxon>Aspergillus subgen. Circumdati</taxon>
    </lineage>
</organism>
<evidence type="ECO:0000256" key="1">
    <source>
        <dbReference type="SAM" id="MobiDB-lite"/>
    </source>
</evidence>
<evidence type="ECO:0000313" key="3">
    <source>
        <dbReference type="Proteomes" id="UP000248423"/>
    </source>
</evidence>
<dbReference type="OrthoDB" id="2394218at2759"/>
<dbReference type="CDD" id="cd10170">
    <property type="entry name" value="ASKHA_NBD_HSP70"/>
    <property type="match status" value="1"/>
</dbReference>
<feature type="region of interest" description="Disordered" evidence="1">
    <location>
        <begin position="392"/>
        <end position="427"/>
    </location>
</feature>
<dbReference type="Gene3D" id="3.30.420.40">
    <property type="match status" value="1"/>
</dbReference>
<reference evidence="2 3" key="1">
    <citation type="submission" date="2018-02" db="EMBL/GenBank/DDBJ databases">
        <title>The genomes of Aspergillus section Nigri reveals drivers in fungal speciation.</title>
        <authorList>
            <consortium name="DOE Joint Genome Institute"/>
            <person name="Vesth T.C."/>
            <person name="Nybo J."/>
            <person name="Theobald S."/>
            <person name="Brandl J."/>
            <person name="Frisvad J.C."/>
            <person name="Nielsen K.F."/>
            <person name="Lyhne E.K."/>
            <person name="Kogle M.E."/>
            <person name="Kuo A."/>
            <person name="Riley R."/>
            <person name="Clum A."/>
            <person name="Nolan M."/>
            <person name="Lipzen A."/>
            <person name="Salamov A."/>
            <person name="Henrissat B."/>
            <person name="Wiebenga A."/>
            <person name="De vries R.P."/>
            <person name="Grigoriev I.V."/>
            <person name="Mortensen U.H."/>
            <person name="Andersen M.R."/>
            <person name="Baker S.E."/>
        </authorList>
    </citation>
    <scope>NUCLEOTIDE SEQUENCE [LARGE SCALE GENOMIC DNA]</scope>
    <source>
        <strain evidence="2 3">CBS 121057</strain>
    </source>
</reference>
<dbReference type="InterPro" id="IPR043129">
    <property type="entry name" value="ATPase_NBD"/>
</dbReference>
<evidence type="ECO:0000313" key="2">
    <source>
        <dbReference type="EMBL" id="PYI00331.1"/>
    </source>
</evidence>